<evidence type="ECO:0000313" key="1">
    <source>
        <dbReference type="Proteomes" id="UP000694851"/>
    </source>
</evidence>
<dbReference type="GeneID" id="109372188"/>
<accession>A0A8B7PW77</accession>
<protein>
    <submittedName>
        <fullName evidence="2">Uncharacterized protein LOC109372188</fullName>
    </submittedName>
</protein>
<keyword evidence="1" id="KW-1185">Reference proteome</keyword>
<proteinExistence type="predicted"/>
<dbReference type="RefSeq" id="XP_019480720.1">
    <property type="nucleotide sequence ID" value="XM_019625175.1"/>
</dbReference>
<dbReference type="AlphaFoldDB" id="A0A8B7PW77"/>
<sequence>MGLPFGRGLKAWMDLDNLTIGRVDSSRLGWENGVPNLVTLFPKDATCTESCSPVGRPGTRSPPGGSWLCCDRSPLRQLIQVMLHRPQTQRQVAFLGERREGRVQMEAKTGEMQLQSKEFRGHQELEEARKAPPLEPLEDLQPRDTLITDFQPPELPRYKVEGKKCCEFSLISILVSHTGTLKRYLMFKKRSQYYLILCVLNA</sequence>
<organism evidence="1 2">
    <name type="scientific">Hipposideros armiger</name>
    <name type="common">Great Himalayan leaf-nosed bat</name>
    <dbReference type="NCBI Taxonomy" id="186990"/>
    <lineage>
        <taxon>Eukaryota</taxon>
        <taxon>Metazoa</taxon>
        <taxon>Chordata</taxon>
        <taxon>Craniata</taxon>
        <taxon>Vertebrata</taxon>
        <taxon>Euteleostomi</taxon>
        <taxon>Mammalia</taxon>
        <taxon>Eutheria</taxon>
        <taxon>Laurasiatheria</taxon>
        <taxon>Chiroptera</taxon>
        <taxon>Yinpterochiroptera</taxon>
        <taxon>Rhinolophoidea</taxon>
        <taxon>Hipposideridae</taxon>
        <taxon>Hipposideros</taxon>
    </lineage>
</organism>
<dbReference type="Proteomes" id="UP000694851">
    <property type="component" value="Unplaced"/>
</dbReference>
<evidence type="ECO:0000313" key="2">
    <source>
        <dbReference type="RefSeq" id="XP_019480720.1"/>
    </source>
</evidence>
<gene>
    <name evidence="2" type="primary">LOC109372188</name>
</gene>
<reference evidence="2" key="1">
    <citation type="submission" date="2025-08" db="UniProtKB">
        <authorList>
            <consortium name="RefSeq"/>
        </authorList>
    </citation>
    <scope>IDENTIFICATION</scope>
    <source>
        <tissue evidence="2">Muscle</tissue>
    </source>
</reference>
<name>A0A8B7PW77_HIPAR</name>
<dbReference type="KEGG" id="hai:109372188"/>